<dbReference type="EMBL" id="MSDW01000002">
    <property type="protein sequence ID" value="OKY77494.1"/>
    <property type="molecule type" value="Genomic_DNA"/>
</dbReference>
<dbReference type="Pfam" id="PF03266">
    <property type="entry name" value="NTPase_1"/>
    <property type="match status" value="1"/>
</dbReference>
<dbReference type="InterPro" id="IPR004948">
    <property type="entry name" value="Nuc-triphosphatase_THEP1"/>
</dbReference>
<organism evidence="1 2">
    <name type="scientific">Methanohalarchaeum thermophilum</name>
    <dbReference type="NCBI Taxonomy" id="1903181"/>
    <lineage>
        <taxon>Archaea</taxon>
        <taxon>Methanobacteriati</taxon>
        <taxon>Methanobacteriota</taxon>
        <taxon>Methanonatronarchaeia</taxon>
        <taxon>Methanonatronarchaeales</taxon>
        <taxon>Methanonatronarchaeaceae</taxon>
        <taxon>Candidatus Methanohalarchaeum</taxon>
    </lineage>
</organism>
<comment type="caution">
    <text evidence="1">The sequence shown here is derived from an EMBL/GenBank/DDBJ whole genome shotgun (WGS) entry which is preliminary data.</text>
</comment>
<reference evidence="1" key="1">
    <citation type="submission" date="2016-12" db="EMBL/GenBank/DDBJ databases">
        <title>Discovery of methanogenic haloarchaea.</title>
        <authorList>
            <person name="Sorokin D.Y."/>
            <person name="Makarova K.S."/>
            <person name="Abbas B."/>
            <person name="Ferrer M."/>
            <person name="Golyshin P.N."/>
        </authorList>
    </citation>
    <scope>NUCLEOTIDE SEQUENCE [LARGE SCALE GENOMIC DNA]</scope>
    <source>
        <strain evidence="1">HMET1</strain>
    </source>
</reference>
<evidence type="ECO:0000313" key="2">
    <source>
        <dbReference type="Proteomes" id="UP000185744"/>
    </source>
</evidence>
<dbReference type="Gene3D" id="3.40.50.300">
    <property type="entry name" value="P-loop containing nucleotide triphosphate hydrolases"/>
    <property type="match status" value="1"/>
</dbReference>
<sequence length="50" mass="5332">MCLFMLGGTWFLPYNYLLTGGPGAGKTTVVIEVSQRLEKLGYIGGGVILP</sequence>
<name>A0A1Q6DT01_METT1</name>
<dbReference type="Proteomes" id="UP000185744">
    <property type="component" value="Unassembled WGS sequence"/>
</dbReference>
<dbReference type="SUPFAM" id="SSF52540">
    <property type="entry name" value="P-loop containing nucleoside triphosphate hydrolases"/>
    <property type="match status" value="1"/>
</dbReference>
<dbReference type="InterPro" id="IPR027417">
    <property type="entry name" value="P-loop_NTPase"/>
</dbReference>
<dbReference type="STRING" id="1903181.BTN85_2145"/>
<protein>
    <submittedName>
        <fullName evidence="1">Nucleoside-triphosphatase THEP1</fullName>
    </submittedName>
</protein>
<dbReference type="GO" id="GO:0017111">
    <property type="term" value="F:ribonucleoside triphosphate phosphatase activity"/>
    <property type="evidence" value="ECO:0007669"/>
    <property type="project" value="InterPro"/>
</dbReference>
<keyword evidence="2" id="KW-1185">Reference proteome</keyword>
<gene>
    <name evidence="1" type="ORF">BTN85_2145</name>
</gene>
<dbReference type="InParanoid" id="A0A1Q6DT01"/>
<accession>A0A1Q6DT01</accession>
<dbReference type="AlphaFoldDB" id="A0A1Q6DT01"/>
<proteinExistence type="predicted"/>
<evidence type="ECO:0000313" key="1">
    <source>
        <dbReference type="EMBL" id="OKY77494.1"/>
    </source>
</evidence>